<keyword evidence="3" id="KW-1185">Reference proteome</keyword>
<organism evidence="2 3">
    <name type="scientific">Sphaerotilus microaerophilus</name>
    <dbReference type="NCBI Taxonomy" id="2914710"/>
    <lineage>
        <taxon>Bacteria</taxon>
        <taxon>Pseudomonadati</taxon>
        <taxon>Pseudomonadota</taxon>
        <taxon>Betaproteobacteria</taxon>
        <taxon>Burkholderiales</taxon>
        <taxon>Sphaerotilaceae</taxon>
        <taxon>Sphaerotilus</taxon>
    </lineage>
</organism>
<sequence length="77" mass="8534">MTAPTQPDLFGNAEPMPAPAGGADPERALIRIQAPAAQLSKAQREFNRLIGRIERLRGELADWRLMWKTPKRGRVAA</sequence>
<accession>A0ABM7YH16</accession>
<name>A0ABM7YH16_9BURK</name>
<reference evidence="2" key="1">
    <citation type="submission" date="2022-04" db="EMBL/GenBank/DDBJ databases">
        <title>Whole genome sequence of Sphaerotilus sp. FB-5.</title>
        <authorList>
            <person name="Takeda M."/>
            <person name="Narihara S."/>
            <person name="Akimoto M."/>
            <person name="Akimoto R."/>
            <person name="Nishiyashiki S."/>
            <person name="Murakami T."/>
        </authorList>
    </citation>
    <scope>NUCLEOTIDE SEQUENCE</scope>
    <source>
        <strain evidence="2">FB-5</strain>
    </source>
</reference>
<feature type="region of interest" description="Disordered" evidence="1">
    <location>
        <begin position="1"/>
        <end position="24"/>
    </location>
</feature>
<proteinExistence type="predicted"/>
<evidence type="ECO:0000256" key="1">
    <source>
        <dbReference type="SAM" id="MobiDB-lite"/>
    </source>
</evidence>
<dbReference type="EMBL" id="AP025730">
    <property type="protein sequence ID" value="BDI03456.1"/>
    <property type="molecule type" value="Genomic_DNA"/>
</dbReference>
<gene>
    <name evidence="2" type="ORF">CATMQ487_04260</name>
</gene>
<dbReference type="RefSeq" id="WP_251971744.1">
    <property type="nucleotide sequence ID" value="NZ_AP025730.1"/>
</dbReference>
<evidence type="ECO:0000313" key="3">
    <source>
        <dbReference type="Proteomes" id="UP001057498"/>
    </source>
</evidence>
<dbReference type="Proteomes" id="UP001057498">
    <property type="component" value="Chromosome"/>
</dbReference>
<evidence type="ECO:0000313" key="2">
    <source>
        <dbReference type="EMBL" id="BDI03456.1"/>
    </source>
</evidence>
<protein>
    <submittedName>
        <fullName evidence="2">Uncharacterized protein</fullName>
    </submittedName>
</protein>